<accession>A0A6J5KZS6</accession>
<feature type="transmembrane region" description="Helical" evidence="1">
    <location>
        <begin position="15"/>
        <end position="48"/>
    </location>
</feature>
<keyword evidence="1" id="KW-0812">Transmembrane</keyword>
<protein>
    <submittedName>
        <fullName evidence="2">Uncharacterized protein</fullName>
    </submittedName>
</protein>
<organism evidence="2">
    <name type="scientific">uncultured Caudovirales phage</name>
    <dbReference type="NCBI Taxonomy" id="2100421"/>
    <lineage>
        <taxon>Viruses</taxon>
        <taxon>Duplodnaviria</taxon>
        <taxon>Heunggongvirae</taxon>
        <taxon>Uroviricota</taxon>
        <taxon>Caudoviricetes</taxon>
        <taxon>Peduoviridae</taxon>
        <taxon>Maltschvirus</taxon>
        <taxon>Maltschvirus maltsch</taxon>
    </lineage>
</organism>
<evidence type="ECO:0000256" key="1">
    <source>
        <dbReference type="SAM" id="Phobius"/>
    </source>
</evidence>
<evidence type="ECO:0000313" key="2">
    <source>
        <dbReference type="EMBL" id="CAB4127581.1"/>
    </source>
</evidence>
<keyword evidence="1" id="KW-1133">Transmembrane helix</keyword>
<name>A0A6J5KZS6_9CAUD</name>
<sequence length="56" mass="6147">MTDQNENHAVIFKALVIWAGTVFGGITLSSLVLSATLLYTMLQIVVLIRKMLKGQV</sequence>
<gene>
    <name evidence="2" type="ORF">UFOVP92_45</name>
</gene>
<reference evidence="2" key="1">
    <citation type="submission" date="2020-04" db="EMBL/GenBank/DDBJ databases">
        <authorList>
            <person name="Chiriac C."/>
            <person name="Salcher M."/>
            <person name="Ghai R."/>
            <person name="Kavagutti S V."/>
        </authorList>
    </citation>
    <scope>NUCLEOTIDE SEQUENCE</scope>
</reference>
<proteinExistence type="predicted"/>
<keyword evidence="1" id="KW-0472">Membrane</keyword>
<dbReference type="EMBL" id="LR796211">
    <property type="protein sequence ID" value="CAB4127581.1"/>
    <property type="molecule type" value="Genomic_DNA"/>
</dbReference>